<dbReference type="Proteomes" id="UP001396334">
    <property type="component" value="Unassembled WGS sequence"/>
</dbReference>
<dbReference type="PANTHER" id="PTHR48435">
    <property type="entry name" value="POLYPROTEIN"/>
    <property type="match status" value="1"/>
</dbReference>
<protein>
    <submittedName>
        <fullName evidence="2">Uncharacterized protein</fullName>
    </submittedName>
</protein>
<sequence>MSDNTLAKSFSSRSLISMNDFSFKTHKTNKIASLYEIDYYEEGKVQPTELPLVNPYLAYQKTSFAPLKSIKAFMHTSSKNVKEYVQSSHCDKCLITGSSQEQWVTLEIPSDFPKRWIDVGYSHIHFGAIRLSLNYHGVESKPVVARLALLDTRYLKYEDVCIATVEATMKNGLVMVTLFPNFTMALANPNLMEALKVQIHIVGAPQVEDSIIATLHYQFAYRIQDHAFRLTRCGTGDSLFLSVHTKEEPHYIHIPRKIPRKDLIKLLPDRWITNYEKIHEGRQPVRSVNSKIVSKGDGTLEIEFDHSHLQDQPTPAIFPTQMMMQPQGDPTGEHDPKDPDCYCELCYPGAEAKMVEKFTADGKPIYFFKDPVTGHCPWNEDCSCEMCVELNFYEEMSGSHHESYKPHKKKSKRSSAHSDLYKRWKNGDPTVGPLDEDNRKFVFLVDYGPRSPRPTQISPPNTHNPFDKPPSSPKPQKIKPENLIQPCYKRIQKWVKKNPQLETEPLPVEPSSSKFLMFQPTSSSYDIDFPPLEEFTEKEFKHVPKIPSPLIGGKTSAAESTLNWQTENAIAQNKVLHKIDSKVTQMEIKIDQVETKVDSNTKIANELIVLLHKRLQQIEKQTTPPGVELFYHLEMKQKEIQTLKKQIRMLEAGYTPQPLSEEDLFQSIRMGLSPQAQPSIFPDYQQGAVTSQSSLFGTTVIEQKKPITYEIYQLIKKQEAEKKREREKRGKGVQDDDPSSKISKAMMIQKENHQNPLSSLLKDYGETMIPKIATFEDQVTESSIFSESESLEDYYDSSDDRIMATNQPEVKEEYTEDEPMDTTTSSSNQPPISSIGAKYNFTIDDIPVARWSQRFQEFHSWMETQKLS</sequence>
<dbReference type="InterPro" id="IPR053098">
    <property type="entry name" value="Petuviruses_polyprotein"/>
</dbReference>
<feature type="compositionally biased region" description="Basic and acidic residues" evidence="1">
    <location>
        <begin position="720"/>
        <end position="734"/>
    </location>
</feature>
<comment type="caution">
    <text evidence="2">The sequence shown here is derived from an EMBL/GenBank/DDBJ whole genome shotgun (WGS) entry which is preliminary data.</text>
</comment>
<keyword evidence="3" id="KW-1185">Reference proteome</keyword>
<dbReference type="EMBL" id="JBBPBN010000005">
    <property type="protein sequence ID" value="KAK9037926.1"/>
    <property type="molecule type" value="Genomic_DNA"/>
</dbReference>
<reference evidence="2 3" key="1">
    <citation type="journal article" date="2024" name="G3 (Bethesda)">
        <title>Genome assembly of Hibiscus sabdariffa L. provides insights into metabolisms of medicinal natural products.</title>
        <authorList>
            <person name="Kim T."/>
        </authorList>
    </citation>
    <scope>NUCLEOTIDE SEQUENCE [LARGE SCALE GENOMIC DNA]</scope>
    <source>
        <strain evidence="2">TK-2024</strain>
        <tissue evidence="2">Old leaves</tissue>
    </source>
</reference>
<evidence type="ECO:0000313" key="2">
    <source>
        <dbReference type="EMBL" id="KAK9037926.1"/>
    </source>
</evidence>
<feature type="region of interest" description="Disordered" evidence="1">
    <location>
        <begin position="400"/>
        <end position="432"/>
    </location>
</feature>
<feature type="region of interest" description="Disordered" evidence="1">
    <location>
        <begin position="450"/>
        <end position="479"/>
    </location>
</feature>
<feature type="region of interest" description="Disordered" evidence="1">
    <location>
        <begin position="807"/>
        <end position="834"/>
    </location>
</feature>
<evidence type="ECO:0000256" key="1">
    <source>
        <dbReference type="SAM" id="MobiDB-lite"/>
    </source>
</evidence>
<dbReference type="InterPro" id="IPR028919">
    <property type="entry name" value="Viral_movement"/>
</dbReference>
<dbReference type="Pfam" id="PF01107">
    <property type="entry name" value="MP"/>
    <property type="match status" value="1"/>
</dbReference>
<name>A0ABR2TKL5_9ROSI</name>
<feature type="region of interest" description="Disordered" evidence="1">
    <location>
        <begin position="720"/>
        <end position="740"/>
    </location>
</feature>
<feature type="compositionally biased region" description="Basic residues" evidence="1">
    <location>
        <begin position="406"/>
        <end position="415"/>
    </location>
</feature>
<dbReference type="PANTHER" id="PTHR48435:SF1">
    <property type="entry name" value="POLYPROTEIN"/>
    <property type="match status" value="1"/>
</dbReference>
<feature type="compositionally biased region" description="Polar residues" evidence="1">
    <location>
        <begin position="453"/>
        <end position="464"/>
    </location>
</feature>
<gene>
    <name evidence="2" type="ORF">V6N11_022824</name>
</gene>
<evidence type="ECO:0000313" key="3">
    <source>
        <dbReference type="Proteomes" id="UP001396334"/>
    </source>
</evidence>
<proteinExistence type="predicted"/>
<organism evidence="2 3">
    <name type="scientific">Hibiscus sabdariffa</name>
    <name type="common">roselle</name>
    <dbReference type="NCBI Taxonomy" id="183260"/>
    <lineage>
        <taxon>Eukaryota</taxon>
        <taxon>Viridiplantae</taxon>
        <taxon>Streptophyta</taxon>
        <taxon>Embryophyta</taxon>
        <taxon>Tracheophyta</taxon>
        <taxon>Spermatophyta</taxon>
        <taxon>Magnoliopsida</taxon>
        <taxon>eudicotyledons</taxon>
        <taxon>Gunneridae</taxon>
        <taxon>Pentapetalae</taxon>
        <taxon>rosids</taxon>
        <taxon>malvids</taxon>
        <taxon>Malvales</taxon>
        <taxon>Malvaceae</taxon>
        <taxon>Malvoideae</taxon>
        <taxon>Hibiscus</taxon>
    </lineage>
</organism>
<accession>A0ABR2TKL5</accession>
<feature type="compositionally biased region" description="Polar residues" evidence="1">
    <location>
        <begin position="821"/>
        <end position="832"/>
    </location>
</feature>